<name>A0A5Q2RJV3_9ACTN</name>
<dbReference type="RefSeq" id="WP_153758782.1">
    <property type="nucleotide sequence ID" value="NZ_CP045851.1"/>
</dbReference>
<dbReference type="EMBL" id="CP045851">
    <property type="protein sequence ID" value="QGG94676.1"/>
    <property type="molecule type" value="Genomic_DNA"/>
</dbReference>
<keyword evidence="7" id="KW-1185">Reference proteome</keyword>
<keyword evidence="4 6" id="KW-0067">ATP-binding</keyword>
<proteinExistence type="inferred from homology"/>
<dbReference type="Gene3D" id="3.40.50.300">
    <property type="entry name" value="P-loop containing nucleotide triphosphate hydrolases"/>
    <property type="match status" value="1"/>
</dbReference>
<keyword evidence="3" id="KW-0547">Nucleotide-binding</keyword>
<sequence>MSEPMIAVEDVTKFFGDLVAVSEVSFHVGPGVTALLGPNGAGKSTVLRMLCGLTAPSRGTVRVLGRDPRRDHTLSRHIGLVPQQDGLFEGRTALEFVRLAAELHGLDDPDGAARRALGTVELDSDDHRHVATYSKGMRQRVKIAQAIVHDPHVIVLDEPLTGLDPRQRLHMVALFHQLGDAGRCVVVSSHVLEEVERFGSRVLVVAHGRLAAEGDFREIRALMDDRPHRLRLRTDRPRELAGALLAAGTAMAVRVEGDDLVLVDTTDIAAFRRAVAPTARELGAHLRELHGLDDDLESVFRYLVSRR</sequence>
<dbReference type="AlphaFoldDB" id="A0A5Q2RJV3"/>
<dbReference type="KEGG" id="atq:GH723_05880"/>
<organism evidence="6 7">
    <name type="scientific">Actinomarinicola tropica</name>
    <dbReference type="NCBI Taxonomy" id="2789776"/>
    <lineage>
        <taxon>Bacteria</taxon>
        <taxon>Bacillati</taxon>
        <taxon>Actinomycetota</taxon>
        <taxon>Acidimicrobiia</taxon>
        <taxon>Acidimicrobiales</taxon>
        <taxon>Iamiaceae</taxon>
        <taxon>Actinomarinicola</taxon>
    </lineage>
</organism>
<evidence type="ECO:0000256" key="1">
    <source>
        <dbReference type="ARBA" id="ARBA00005417"/>
    </source>
</evidence>
<evidence type="ECO:0000313" key="7">
    <source>
        <dbReference type="Proteomes" id="UP000334019"/>
    </source>
</evidence>
<dbReference type="PANTHER" id="PTHR43335">
    <property type="entry name" value="ABC TRANSPORTER, ATP-BINDING PROTEIN"/>
    <property type="match status" value="1"/>
</dbReference>
<accession>A0A5Q2RJV3</accession>
<evidence type="ECO:0000313" key="6">
    <source>
        <dbReference type="EMBL" id="QGG94676.1"/>
    </source>
</evidence>
<dbReference type="InterPro" id="IPR003593">
    <property type="entry name" value="AAA+_ATPase"/>
</dbReference>
<reference evidence="6 7" key="1">
    <citation type="submission" date="2019-11" db="EMBL/GenBank/DDBJ databases">
        <authorList>
            <person name="He Y."/>
        </authorList>
    </citation>
    <scope>NUCLEOTIDE SEQUENCE [LARGE SCALE GENOMIC DNA]</scope>
    <source>
        <strain evidence="6 7">SCSIO 58843</strain>
    </source>
</reference>
<dbReference type="SUPFAM" id="SSF52540">
    <property type="entry name" value="P-loop containing nucleoside triphosphate hydrolases"/>
    <property type="match status" value="1"/>
</dbReference>
<dbReference type="GO" id="GO:0005524">
    <property type="term" value="F:ATP binding"/>
    <property type="evidence" value="ECO:0007669"/>
    <property type="project" value="UniProtKB-KW"/>
</dbReference>
<dbReference type="InterPro" id="IPR003439">
    <property type="entry name" value="ABC_transporter-like_ATP-bd"/>
</dbReference>
<dbReference type="InterPro" id="IPR027417">
    <property type="entry name" value="P-loop_NTPase"/>
</dbReference>
<dbReference type="SMART" id="SM00382">
    <property type="entry name" value="AAA"/>
    <property type="match status" value="1"/>
</dbReference>
<dbReference type="PANTHER" id="PTHR43335:SF11">
    <property type="entry name" value="ABC TRANSPORTER RELATED"/>
    <property type="match status" value="1"/>
</dbReference>
<feature type="domain" description="ABC transporter" evidence="5">
    <location>
        <begin position="6"/>
        <end position="232"/>
    </location>
</feature>
<evidence type="ECO:0000259" key="5">
    <source>
        <dbReference type="PROSITE" id="PS50893"/>
    </source>
</evidence>
<evidence type="ECO:0000256" key="2">
    <source>
        <dbReference type="ARBA" id="ARBA00022448"/>
    </source>
</evidence>
<evidence type="ECO:0000256" key="4">
    <source>
        <dbReference type="ARBA" id="ARBA00022840"/>
    </source>
</evidence>
<dbReference type="PROSITE" id="PS00211">
    <property type="entry name" value="ABC_TRANSPORTER_1"/>
    <property type="match status" value="1"/>
</dbReference>
<dbReference type="PROSITE" id="PS50893">
    <property type="entry name" value="ABC_TRANSPORTER_2"/>
    <property type="match status" value="1"/>
</dbReference>
<gene>
    <name evidence="6" type="ORF">GH723_05880</name>
</gene>
<dbReference type="CDD" id="cd03230">
    <property type="entry name" value="ABC_DR_subfamily_A"/>
    <property type="match status" value="1"/>
</dbReference>
<dbReference type="GO" id="GO:0016887">
    <property type="term" value="F:ATP hydrolysis activity"/>
    <property type="evidence" value="ECO:0007669"/>
    <property type="project" value="InterPro"/>
</dbReference>
<protein>
    <submittedName>
        <fullName evidence="6">ATP-binding cassette domain-containing protein</fullName>
    </submittedName>
</protein>
<comment type="similarity">
    <text evidence="1">Belongs to the ABC transporter superfamily.</text>
</comment>
<evidence type="ECO:0000256" key="3">
    <source>
        <dbReference type="ARBA" id="ARBA00022741"/>
    </source>
</evidence>
<keyword evidence="2" id="KW-0813">Transport</keyword>
<dbReference type="InterPro" id="IPR017871">
    <property type="entry name" value="ABC_transporter-like_CS"/>
</dbReference>
<dbReference type="Proteomes" id="UP000334019">
    <property type="component" value="Chromosome"/>
</dbReference>
<dbReference type="Pfam" id="PF00005">
    <property type="entry name" value="ABC_tran"/>
    <property type="match status" value="1"/>
</dbReference>